<name>A0ACB7UTH9_DIOAL</name>
<reference evidence="2" key="1">
    <citation type="journal article" date="2022" name="Nat. Commun.">
        <title>Chromosome evolution and the genetic basis of agronomically important traits in greater yam.</title>
        <authorList>
            <person name="Bredeson J.V."/>
            <person name="Lyons J.B."/>
            <person name="Oniyinde I.O."/>
            <person name="Okereke N.R."/>
            <person name="Kolade O."/>
            <person name="Nnabue I."/>
            <person name="Nwadili C.O."/>
            <person name="Hribova E."/>
            <person name="Parker M."/>
            <person name="Nwogha J."/>
            <person name="Shu S."/>
            <person name="Carlson J."/>
            <person name="Kariba R."/>
            <person name="Muthemba S."/>
            <person name="Knop K."/>
            <person name="Barton G.J."/>
            <person name="Sherwood A.V."/>
            <person name="Lopez-Montes A."/>
            <person name="Asiedu R."/>
            <person name="Jamnadass R."/>
            <person name="Muchugi A."/>
            <person name="Goodstein D."/>
            <person name="Egesi C.N."/>
            <person name="Featherston J."/>
            <person name="Asfaw A."/>
            <person name="Simpson G.G."/>
            <person name="Dolezel J."/>
            <person name="Hendre P.S."/>
            <person name="Van Deynze A."/>
            <person name="Kumar P.L."/>
            <person name="Obidiegwu J.E."/>
            <person name="Bhattacharjee R."/>
            <person name="Rokhsar D.S."/>
        </authorList>
    </citation>
    <scope>NUCLEOTIDE SEQUENCE [LARGE SCALE GENOMIC DNA]</scope>
    <source>
        <strain evidence="2">cv. TDa95/00328</strain>
    </source>
</reference>
<keyword evidence="2" id="KW-1185">Reference proteome</keyword>
<proteinExistence type="predicted"/>
<comment type="caution">
    <text evidence="1">The sequence shown here is derived from an EMBL/GenBank/DDBJ whole genome shotgun (WGS) entry which is preliminary data.</text>
</comment>
<protein>
    <submittedName>
        <fullName evidence="1">Myc-type basic helix-loop-helix (BHLH) domain-containing protein</fullName>
    </submittedName>
</protein>
<organism evidence="1 2">
    <name type="scientific">Dioscorea alata</name>
    <name type="common">Purple yam</name>
    <dbReference type="NCBI Taxonomy" id="55571"/>
    <lineage>
        <taxon>Eukaryota</taxon>
        <taxon>Viridiplantae</taxon>
        <taxon>Streptophyta</taxon>
        <taxon>Embryophyta</taxon>
        <taxon>Tracheophyta</taxon>
        <taxon>Spermatophyta</taxon>
        <taxon>Magnoliopsida</taxon>
        <taxon>Liliopsida</taxon>
        <taxon>Dioscoreales</taxon>
        <taxon>Dioscoreaceae</taxon>
        <taxon>Dioscorea</taxon>
    </lineage>
</organism>
<evidence type="ECO:0000313" key="1">
    <source>
        <dbReference type="EMBL" id="KAH7664048.1"/>
    </source>
</evidence>
<accession>A0ACB7UTH9</accession>
<dbReference type="Proteomes" id="UP000827976">
    <property type="component" value="Chromosome 14"/>
</dbReference>
<sequence>MTLCQVLLLSFSTFSISLSFLLSLDLSFYLSPKMATFSYNPINILNGEITSNNTTSSFLDLINGTTNDTCISFDSTTTTTINASMENKIIKDKKKKKKRKHIDDTTSCFNSLPEEANYKEGDHQKKAKANDQEGFVHVRARRGQATDSHSLAERVRREKISERMKLLQGLVPGCDKVIGKALMLDEIINYVQSLQHQVEFLSMKLIATMNPMNNFNMDPYASYMITHHEELLVHQPNHIQPTAFQDTTNSYRMIQCPTAFLDLQDNGGYMMQMGGVLVNNMCSLN</sequence>
<gene>
    <name evidence="1" type="ORF">IHE45_14G094800</name>
</gene>
<evidence type="ECO:0000313" key="2">
    <source>
        <dbReference type="Proteomes" id="UP000827976"/>
    </source>
</evidence>
<dbReference type="EMBL" id="CM037024">
    <property type="protein sequence ID" value="KAH7664048.1"/>
    <property type="molecule type" value="Genomic_DNA"/>
</dbReference>